<dbReference type="GO" id="GO:0051782">
    <property type="term" value="P:negative regulation of cell division"/>
    <property type="evidence" value="ECO:0007669"/>
    <property type="project" value="TreeGrafter"/>
</dbReference>
<accession>A0A7C1G1S3</accession>
<comment type="caution">
    <text evidence="1">The sequence shown here is derived from an EMBL/GenBank/DDBJ whole genome shotgun (WGS) entry which is preliminary data.</text>
</comment>
<dbReference type="GO" id="GO:0005829">
    <property type="term" value="C:cytosol"/>
    <property type="evidence" value="ECO:0007669"/>
    <property type="project" value="TreeGrafter"/>
</dbReference>
<dbReference type="Gene3D" id="3.40.50.2300">
    <property type="match status" value="1"/>
</dbReference>
<dbReference type="Pfam" id="PF00072">
    <property type="entry name" value="Response_reg"/>
    <property type="match status" value="1"/>
</dbReference>
<dbReference type="AlphaFoldDB" id="A0A7C1G1S3"/>
<dbReference type="GO" id="GO:0005524">
    <property type="term" value="F:ATP binding"/>
    <property type="evidence" value="ECO:0007669"/>
    <property type="project" value="TreeGrafter"/>
</dbReference>
<protein>
    <submittedName>
        <fullName evidence="1">Response regulator</fullName>
    </submittedName>
</protein>
<evidence type="ECO:0000313" key="1">
    <source>
        <dbReference type="EMBL" id="HEF64343.1"/>
    </source>
</evidence>
<dbReference type="Pfam" id="PF01656">
    <property type="entry name" value="CbiA"/>
    <property type="match status" value="1"/>
</dbReference>
<dbReference type="GO" id="GO:0016887">
    <property type="term" value="F:ATP hydrolysis activity"/>
    <property type="evidence" value="ECO:0007669"/>
    <property type="project" value="TreeGrafter"/>
</dbReference>
<dbReference type="PROSITE" id="PS50110">
    <property type="entry name" value="RESPONSE_REGULATORY"/>
    <property type="match status" value="1"/>
</dbReference>
<dbReference type="SUPFAM" id="SSF52172">
    <property type="entry name" value="CheY-like"/>
    <property type="match status" value="1"/>
</dbReference>
<dbReference type="InterPro" id="IPR027417">
    <property type="entry name" value="P-loop_NTPase"/>
</dbReference>
<sequence length="421" mass="46416">MSSAPIIRVLIVDDVQESRDNIERLLSFEPDFRVVGKAARGEEGIELALRLQPHVVLLDQTLPDLDGFEVAAAITARAPGIGVILLALDPDPDMLRRAMLAGAREYLTKPFSYEEFVEAVRRVGRLANPGVAVSVPIHSPSAPERSVRETAGRDGRVIAVLGAKGGVGRTFLATNLAIALRRRSGAEVTLVDCDLMRGDVGVLLNLNPQRSWVDLARTSGILDGELVEEVLTRHASQVRVLLAPAYPDEAEQITADRVREALLELRSRSDFVIVDTAGGYEEVTLACADISDILVWVFTLEMTAIKDTRLFIEFLDRLGYKSKRLILVLNQVNHVAGLSPDDVEQSLRFPVGVRIPFDPAAVIRSINEGTPLAWEQPQHRVVVEIDRLADLLLETKEVNEQPATTRRRRFLPRFGASAIVR</sequence>
<dbReference type="SUPFAM" id="SSF52540">
    <property type="entry name" value="P-loop containing nucleoside triphosphate hydrolases"/>
    <property type="match status" value="1"/>
</dbReference>
<gene>
    <name evidence="1" type="ORF">ENP47_01845</name>
</gene>
<dbReference type="InterPro" id="IPR050625">
    <property type="entry name" value="ParA/MinD_ATPase"/>
</dbReference>
<dbReference type="InterPro" id="IPR011006">
    <property type="entry name" value="CheY-like_superfamily"/>
</dbReference>
<dbReference type="GO" id="GO:0009898">
    <property type="term" value="C:cytoplasmic side of plasma membrane"/>
    <property type="evidence" value="ECO:0007669"/>
    <property type="project" value="TreeGrafter"/>
</dbReference>
<dbReference type="PANTHER" id="PTHR43384">
    <property type="entry name" value="SEPTUM SITE-DETERMINING PROTEIN MIND HOMOLOG, CHLOROPLASTIC-RELATED"/>
    <property type="match status" value="1"/>
</dbReference>
<organism evidence="1">
    <name type="scientific">Thermomicrobium roseum</name>
    <dbReference type="NCBI Taxonomy" id="500"/>
    <lineage>
        <taxon>Bacteria</taxon>
        <taxon>Pseudomonadati</taxon>
        <taxon>Thermomicrobiota</taxon>
        <taxon>Thermomicrobia</taxon>
        <taxon>Thermomicrobiales</taxon>
        <taxon>Thermomicrobiaceae</taxon>
        <taxon>Thermomicrobium</taxon>
    </lineage>
</organism>
<dbReference type="PANTHER" id="PTHR43384:SF13">
    <property type="entry name" value="SLR0110 PROTEIN"/>
    <property type="match status" value="1"/>
</dbReference>
<reference evidence="1" key="1">
    <citation type="journal article" date="2020" name="mSystems">
        <title>Genome- and Community-Level Interaction Insights into Carbon Utilization and Element Cycling Functions of Hydrothermarchaeota in Hydrothermal Sediment.</title>
        <authorList>
            <person name="Zhou Z."/>
            <person name="Liu Y."/>
            <person name="Xu W."/>
            <person name="Pan J."/>
            <person name="Luo Z.H."/>
            <person name="Li M."/>
        </authorList>
    </citation>
    <scope>NUCLEOTIDE SEQUENCE [LARGE SCALE GENOMIC DNA]</scope>
    <source>
        <strain evidence="1">SpSt-222</strain>
    </source>
</reference>
<dbReference type="CDD" id="cd17535">
    <property type="entry name" value="REC_NarL-like"/>
    <property type="match status" value="1"/>
</dbReference>
<dbReference type="SMART" id="SM00448">
    <property type="entry name" value="REC"/>
    <property type="match status" value="1"/>
</dbReference>
<dbReference type="GO" id="GO:0000160">
    <property type="term" value="P:phosphorelay signal transduction system"/>
    <property type="evidence" value="ECO:0007669"/>
    <property type="project" value="InterPro"/>
</dbReference>
<dbReference type="EMBL" id="DSJL01000002">
    <property type="protein sequence ID" value="HEF64343.1"/>
    <property type="molecule type" value="Genomic_DNA"/>
</dbReference>
<dbReference type="InterPro" id="IPR002586">
    <property type="entry name" value="CobQ/CobB/MinD/ParA_Nub-bd_dom"/>
</dbReference>
<dbReference type="InterPro" id="IPR001789">
    <property type="entry name" value="Sig_transdc_resp-reg_receiver"/>
</dbReference>
<proteinExistence type="predicted"/>
<name>A0A7C1G1S3_THERO</name>
<dbReference type="Gene3D" id="3.40.50.300">
    <property type="entry name" value="P-loop containing nucleotide triphosphate hydrolases"/>
    <property type="match status" value="1"/>
</dbReference>
<dbReference type="InterPro" id="IPR058245">
    <property type="entry name" value="NreC/VraR/RcsB-like_REC"/>
</dbReference>